<proteinExistence type="predicted"/>
<dbReference type="GO" id="GO:0003677">
    <property type="term" value="F:DNA binding"/>
    <property type="evidence" value="ECO:0007669"/>
    <property type="project" value="InterPro"/>
</dbReference>
<dbReference type="AlphaFoldDB" id="A0A1E3SDX3"/>
<keyword evidence="3" id="KW-1185">Reference proteome</keyword>
<dbReference type="NCBIfam" id="TIGR01764">
    <property type="entry name" value="excise"/>
    <property type="match status" value="1"/>
</dbReference>
<evidence type="ECO:0000313" key="3">
    <source>
        <dbReference type="Proteomes" id="UP000192739"/>
    </source>
</evidence>
<evidence type="ECO:0000313" key="2">
    <source>
        <dbReference type="EMBL" id="ORB07891.1"/>
    </source>
</evidence>
<dbReference type="InterPro" id="IPR041657">
    <property type="entry name" value="HTH_17"/>
</dbReference>
<dbReference type="EMBL" id="MVHT01000016">
    <property type="protein sequence ID" value="ORB07891.1"/>
    <property type="molecule type" value="Genomic_DNA"/>
</dbReference>
<organism evidence="2 3">
    <name type="scientific">Mycobacterium intermedium</name>
    <dbReference type="NCBI Taxonomy" id="28445"/>
    <lineage>
        <taxon>Bacteria</taxon>
        <taxon>Bacillati</taxon>
        <taxon>Actinomycetota</taxon>
        <taxon>Actinomycetes</taxon>
        <taxon>Mycobacteriales</taxon>
        <taxon>Mycobacteriaceae</taxon>
        <taxon>Mycobacterium</taxon>
        <taxon>Mycobacterium simiae complex</taxon>
    </lineage>
</organism>
<name>A0A1E3SDX3_MYCIE</name>
<evidence type="ECO:0000259" key="1">
    <source>
        <dbReference type="Pfam" id="PF12728"/>
    </source>
</evidence>
<dbReference type="Proteomes" id="UP000192739">
    <property type="component" value="Unassembled WGS sequence"/>
</dbReference>
<gene>
    <name evidence="2" type="ORF">BST27_08230</name>
</gene>
<dbReference type="RefSeq" id="WP_069419789.1">
    <property type="nucleotide sequence ID" value="NZ_CBCRZH010000015.1"/>
</dbReference>
<accession>A0A1E3SDX3</accession>
<comment type="caution">
    <text evidence="2">The sequence shown here is derived from an EMBL/GenBank/DDBJ whole genome shotgun (WGS) entry which is preliminary data.</text>
</comment>
<reference evidence="2 3" key="1">
    <citation type="submission" date="2017-02" db="EMBL/GenBank/DDBJ databases">
        <title>The new phylogeny of genus Mycobacterium.</title>
        <authorList>
            <person name="Tortoli E."/>
            <person name="Trovato A."/>
            <person name="Cirillo D.M."/>
        </authorList>
    </citation>
    <scope>NUCLEOTIDE SEQUENCE [LARGE SCALE GENOMIC DNA]</scope>
    <source>
        <strain evidence="2 3">DSM 44049</strain>
    </source>
</reference>
<dbReference type="Pfam" id="PF12728">
    <property type="entry name" value="HTH_17"/>
    <property type="match status" value="1"/>
</dbReference>
<dbReference type="InterPro" id="IPR010093">
    <property type="entry name" value="SinI_DNA-bd"/>
</dbReference>
<sequence length="70" mass="7509">MDAAVDKINAQLHPVETVMQRLSIGRSAVFELIASGALRSVKIGRRRLVSEAALCEYIQQIDASSPKGAA</sequence>
<dbReference type="STRING" id="28445.BHQ20_14050"/>
<feature type="domain" description="Helix-turn-helix" evidence="1">
    <location>
        <begin position="15"/>
        <end position="60"/>
    </location>
</feature>
<protein>
    <submittedName>
        <fullName evidence="2">Ethanolamine utilization protein EutA</fullName>
    </submittedName>
</protein>